<evidence type="ECO:0000313" key="1">
    <source>
        <dbReference type="EMBL" id="KAK2965112.1"/>
    </source>
</evidence>
<comment type="caution">
    <text evidence="1">The sequence shown here is derived from an EMBL/GenBank/DDBJ whole genome shotgun (WGS) entry which is preliminary data.</text>
</comment>
<name>A0AA88QBV8_9ASTE</name>
<dbReference type="InterPro" id="IPR025322">
    <property type="entry name" value="PADRE_dom"/>
</dbReference>
<protein>
    <submittedName>
        <fullName evidence="1">Uncharacterized protein</fullName>
    </submittedName>
</protein>
<dbReference type="Proteomes" id="UP001187471">
    <property type="component" value="Unassembled WGS sequence"/>
</dbReference>
<evidence type="ECO:0000313" key="2">
    <source>
        <dbReference type="Proteomes" id="UP001187471"/>
    </source>
</evidence>
<organism evidence="1 2">
    <name type="scientific">Escallonia rubra</name>
    <dbReference type="NCBI Taxonomy" id="112253"/>
    <lineage>
        <taxon>Eukaryota</taxon>
        <taxon>Viridiplantae</taxon>
        <taxon>Streptophyta</taxon>
        <taxon>Embryophyta</taxon>
        <taxon>Tracheophyta</taxon>
        <taxon>Spermatophyta</taxon>
        <taxon>Magnoliopsida</taxon>
        <taxon>eudicotyledons</taxon>
        <taxon>Gunneridae</taxon>
        <taxon>Pentapetalae</taxon>
        <taxon>asterids</taxon>
        <taxon>campanulids</taxon>
        <taxon>Escalloniales</taxon>
        <taxon>Escalloniaceae</taxon>
        <taxon>Escallonia</taxon>
    </lineage>
</organism>
<accession>A0AA88QBV8</accession>
<dbReference type="Pfam" id="PF14009">
    <property type="entry name" value="PADRE"/>
    <property type="match status" value="1"/>
</dbReference>
<keyword evidence="2" id="KW-1185">Reference proteome</keyword>
<sequence>MGNCQAIDNASLVVQHPCGRVDTLYWPVVAGEMMKMNPGHYVALLLTTTLYPPTTTTTNVSAAAAAANNSVDDKSRNNSVRITRIKVLRPTDNLVLGHAYRLIPSQEVMKGLWAKRYAKMKKQQSESVDQKKGRAVSDIDIAAAGSELERSKQLPDIVVFVEKSQSRESFFLTAD</sequence>
<dbReference type="EMBL" id="JAVXUO010003230">
    <property type="protein sequence ID" value="KAK2965112.1"/>
    <property type="molecule type" value="Genomic_DNA"/>
</dbReference>
<gene>
    <name evidence="1" type="ORF">RJ640_005275</name>
</gene>
<proteinExistence type="predicted"/>
<dbReference type="AlphaFoldDB" id="A0AA88QBV8"/>
<dbReference type="PANTHER" id="PTHR33413">
    <property type="entry name" value="EXPRESSED PROTEIN"/>
    <property type="match status" value="1"/>
</dbReference>
<reference evidence="1" key="1">
    <citation type="submission" date="2022-12" db="EMBL/GenBank/DDBJ databases">
        <title>Draft genome assemblies for two species of Escallonia (Escalloniales).</title>
        <authorList>
            <person name="Chanderbali A."/>
            <person name="Dervinis C."/>
            <person name="Anghel I."/>
            <person name="Soltis D."/>
            <person name="Soltis P."/>
            <person name="Zapata F."/>
        </authorList>
    </citation>
    <scope>NUCLEOTIDE SEQUENCE</scope>
    <source>
        <strain evidence="1">UCBG92.1500</strain>
        <tissue evidence="1">Leaf</tissue>
    </source>
</reference>
<dbReference type="PANTHER" id="PTHR33413:SF33">
    <property type="entry name" value="MEDIATOR OF RNA POLYMERASE II TRANSCRIPTION SUBUNIT 29"/>
    <property type="match status" value="1"/>
</dbReference>